<evidence type="ECO:0000313" key="2">
    <source>
        <dbReference type="EMBL" id="GMH46282.1"/>
    </source>
</evidence>
<gene>
    <name evidence="2" type="ORF">TrRE_jg10429</name>
    <name evidence="3" type="ORF">TrRE_jg965</name>
</gene>
<reference evidence="2" key="1">
    <citation type="submission" date="2022-07" db="EMBL/GenBank/DDBJ databases">
        <title>Genome analysis of Parmales, a sister group of diatoms, reveals the evolutionary specialization of diatoms from phago-mixotrophs to photoautotrophs.</title>
        <authorList>
            <person name="Ban H."/>
            <person name="Sato S."/>
            <person name="Yoshikawa S."/>
            <person name="Kazumasa Y."/>
            <person name="Nakamura Y."/>
            <person name="Ichinomiya M."/>
            <person name="Saitoh K."/>
            <person name="Sato N."/>
            <person name="Blanc-Mathieu R."/>
            <person name="Endo H."/>
            <person name="Kuwata A."/>
            <person name="Ogata H."/>
        </authorList>
    </citation>
    <scope>NUCLEOTIDE SEQUENCE</scope>
</reference>
<organism evidence="2 4">
    <name type="scientific">Triparma retinervis</name>
    <dbReference type="NCBI Taxonomy" id="2557542"/>
    <lineage>
        <taxon>Eukaryota</taxon>
        <taxon>Sar</taxon>
        <taxon>Stramenopiles</taxon>
        <taxon>Ochrophyta</taxon>
        <taxon>Bolidophyceae</taxon>
        <taxon>Parmales</taxon>
        <taxon>Triparmaceae</taxon>
        <taxon>Triparma</taxon>
    </lineage>
</organism>
<feature type="non-terminal residue" evidence="2">
    <location>
        <position position="1"/>
    </location>
</feature>
<dbReference type="SUPFAM" id="SSF51905">
    <property type="entry name" value="FAD/NAD(P)-binding domain"/>
    <property type="match status" value="1"/>
</dbReference>
<dbReference type="Proteomes" id="UP001165082">
    <property type="component" value="Unassembled WGS sequence"/>
</dbReference>
<name>A0A9W6Z7N6_9STRA</name>
<dbReference type="OrthoDB" id="66881at2759"/>
<dbReference type="InterPro" id="IPR006076">
    <property type="entry name" value="FAD-dep_OxRdtase"/>
</dbReference>
<evidence type="ECO:0000313" key="4">
    <source>
        <dbReference type="Proteomes" id="UP001165082"/>
    </source>
</evidence>
<dbReference type="InterPro" id="IPR036188">
    <property type="entry name" value="FAD/NAD-bd_sf"/>
</dbReference>
<protein>
    <recommendedName>
        <fullName evidence="1">FAD dependent oxidoreductase domain-containing protein</fullName>
    </recommendedName>
</protein>
<evidence type="ECO:0000259" key="1">
    <source>
        <dbReference type="Pfam" id="PF01266"/>
    </source>
</evidence>
<dbReference type="AlphaFoldDB" id="A0A9W6Z7N6"/>
<accession>A0A9W6Z7N6</accession>
<dbReference type="Gene3D" id="3.50.50.60">
    <property type="entry name" value="FAD/NAD(P)-binding domain"/>
    <property type="match status" value="1"/>
</dbReference>
<feature type="domain" description="FAD dependent oxidoreductase" evidence="1">
    <location>
        <begin position="23"/>
        <end position="72"/>
    </location>
</feature>
<evidence type="ECO:0000313" key="3">
    <source>
        <dbReference type="EMBL" id="GMH46289.1"/>
    </source>
</evidence>
<dbReference type="EMBL" id="BRXZ01004265">
    <property type="protein sequence ID" value="GMH46282.1"/>
    <property type="molecule type" value="Genomic_DNA"/>
</dbReference>
<dbReference type="EMBL" id="BRXZ01004266">
    <property type="protein sequence ID" value="GMH46289.1"/>
    <property type="molecule type" value="Genomic_DNA"/>
</dbReference>
<sequence>MLSRATTLLSRRSLSTAAKKNCDIVIVGAGINGMNIAYQLIRRDPSLSIELHEMAPSLGHGSSGYSTGFLRAL</sequence>
<proteinExistence type="predicted"/>
<keyword evidence="4" id="KW-1185">Reference proteome</keyword>
<comment type="caution">
    <text evidence="2">The sequence shown here is derived from an EMBL/GenBank/DDBJ whole genome shotgun (WGS) entry which is preliminary data.</text>
</comment>
<dbReference type="Pfam" id="PF01266">
    <property type="entry name" value="DAO"/>
    <property type="match status" value="1"/>
</dbReference>